<dbReference type="InterPro" id="IPR049492">
    <property type="entry name" value="BD-FAE-like_dom"/>
</dbReference>
<keyword evidence="1 3" id="KW-0378">Hydrolase</keyword>
<dbReference type="SUPFAM" id="SSF53474">
    <property type="entry name" value="alpha/beta-Hydrolases"/>
    <property type="match status" value="1"/>
</dbReference>
<dbReference type="GO" id="GO:0016787">
    <property type="term" value="F:hydrolase activity"/>
    <property type="evidence" value="ECO:0007669"/>
    <property type="project" value="UniProtKB-KW"/>
</dbReference>
<dbReference type="PANTHER" id="PTHR48081">
    <property type="entry name" value="AB HYDROLASE SUPERFAMILY PROTEIN C4A8.06C"/>
    <property type="match status" value="1"/>
</dbReference>
<dbReference type="RefSeq" id="WP_105717951.1">
    <property type="nucleotide sequence ID" value="NZ_PVBQ01000014.1"/>
</dbReference>
<organism evidence="3 4">
    <name type="scientific">Sphingobacterium haloxyli</name>
    <dbReference type="NCBI Taxonomy" id="2100533"/>
    <lineage>
        <taxon>Bacteria</taxon>
        <taxon>Pseudomonadati</taxon>
        <taxon>Bacteroidota</taxon>
        <taxon>Sphingobacteriia</taxon>
        <taxon>Sphingobacteriales</taxon>
        <taxon>Sphingobacteriaceae</taxon>
        <taxon>Sphingobacterium</taxon>
    </lineage>
</organism>
<keyword evidence="4" id="KW-1185">Reference proteome</keyword>
<dbReference type="Proteomes" id="UP000239711">
    <property type="component" value="Unassembled WGS sequence"/>
</dbReference>
<dbReference type="InterPro" id="IPR029058">
    <property type="entry name" value="AB_hydrolase_fold"/>
</dbReference>
<dbReference type="PANTHER" id="PTHR48081:SF6">
    <property type="entry name" value="PEPTIDASE S9 PROLYL OLIGOPEPTIDASE CATALYTIC DOMAIN-CONTAINING PROTEIN"/>
    <property type="match status" value="1"/>
</dbReference>
<dbReference type="OrthoDB" id="9794725at2"/>
<dbReference type="Pfam" id="PF20434">
    <property type="entry name" value="BD-FAE"/>
    <property type="match status" value="1"/>
</dbReference>
<protein>
    <submittedName>
        <fullName evidence="3">Alpha/beta hydrolase</fullName>
    </submittedName>
</protein>
<feature type="domain" description="BD-FAE-like" evidence="2">
    <location>
        <begin position="57"/>
        <end position="236"/>
    </location>
</feature>
<proteinExistence type="predicted"/>
<sequence length="280" mass="31584">MKLTYSILFVVLLNYYTLAQEKVALYAVIPNATKSADALGEENVPVLYKYELPSAKEAVLVIPGGGYSHVAIDHEGHEIAKAFNEQGYSAFVLYYRLPKDEHMKVRKIGPLQDAQRSMQYIREHYDFDKVGVIGFSAGGHLASSLSNHFDDVKIENKHAINLAPDFSVLIYPVISMDDEITHKGSKKNLIGEHPETEDSIYFSLEKQVSKDTPPTFLVHAEDDKTVLIANALRYQEALDREGVANEIFVYKTGGHGFGLRNRTDTRKWSEALFTWLEDLK</sequence>
<evidence type="ECO:0000256" key="1">
    <source>
        <dbReference type="ARBA" id="ARBA00022801"/>
    </source>
</evidence>
<reference evidence="3 4" key="1">
    <citation type="submission" date="2018-02" db="EMBL/GenBank/DDBJ databases">
        <title>The draft genome of Sphingobacterium sp. 5JN-11.</title>
        <authorList>
            <person name="Liu L."/>
            <person name="Li L."/>
            <person name="Liang L."/>
            <person name="Zhang X."/>
            <person name="Wang T."/>
        </authorList>
    </citation>
    <scope>NUCLEOTIDE SEQUENCE [LARGE SCALE GENOMIC DNA]</scope>
    <source>
        <strain evidence="3 4">5JN-11</strain>
    </source>
</reference>
<comment type="caution">
    <text evidence="3">The sequence shown here is derived from an EMBL/GenBank/DDBJ whole genome shotgun (WGS) entry which is preliminary data.</text>
</comment>
<name>A0A2S9J0W5_9SPHI</name>
<accession>A0A2S9J0W5</accession>
<gene>
    <name evidence="3" type="ORF">C5745_15660</name>
</gene>
<evidence type="ECO:0000313" key="3">
    <source>
        <dbReference type="EMBL" id="PRD46408.1"/>
    </source>
</evidence>
<dbReference type="AlphaFoldDB" id="A0A2S9J0W5"/>
<dbReference type="InterPro" id="IPR050300">
    <property type="entry name" value="GDXG_lipolytic_enzyme"/>
</dbReference>
<dbReference type="Gene3D" id="3.40.50.1820">
    <property type="entry name" value="alpha/beta hydrolase"/>
    <property type="match status" value="1"/>
</dbReference>
<evidence type="ECO:0000313" key="4">
    <source>
        <dbReference type="Proteomes" id="UP000239711"/>
    </source>
</evidence>
<dbReference type="EMBL" id="PVBQ01000014">
    <property type="protein sequence ID" value="PRD46408.1"/>
    <property type="molecule type" value="Genomic_DNA"/>
</dbReference>
<evidence type="ECO:0000259" key="2">
    <source>
        <dbReference type="Pfam" id="PF20434"/>
    </source>
</evidence>